<proteinExistence type="predicted"/>
<sequence>MIVSVRVQREILSVHSFNLT</sequence>
<protein>
    <submittedName>
        <fullName evidence="1">Uncharacterized protein</fullName>
    </submittedName>
</protein>
<dbReference type="EMBL" id="GGEC01059910">
    <property type="protein sequence ID" value="MBX40394.1"/>
    <property type="molecule type" value="Transcribed_RNA"/>
</dbReference>
<evidence type="ECO:0000313" key="1">
    <source>
        <dbReference type="EMBL" id="MBX40394.1"/>
    </source>
</evidence>
<dbReference type="AlphaFoldDB" id="A0A2P2ND47"/>
<accession>A0A2P2ND47</accession>
<organism evidence="1">
    <name type="scientific">Rhizophora mucronata</name>
    <name type="common">Asiatic mangrove</name>
    <dbReference type="NCBI Taxonomy" id="61149"/>
    <lineage>
        <taxon>Eukaryota</taxon>
        <taxon>Viridiplantae</taxon>
        <taxon>Streptophyta</taxon>
        <taxon>Embryophyta</taxon>
        <taxon>Tracheophyta</taxon>
        <taxon>Spermatophyta</taxon>
        <taxon>Magnoliopsida</taxon>
        <taxon>eudicotyledons</taxon>
        <taxon>Gunneridae</taxon>
        <taxon>Pentapetalae</taxon>
        <taxon>rosids</taxon>
        <taxon>fabids</taxon>
        <taxon>Malpighiales</taxon>
        <taxon>Rhizophoraceae</taxon>
        <taxon>Rhizophora</taxon>
    </lineage>
</organism>
<reference evidence="1" key="1">
    <citation type="submission" date="2018-02" db="EMBL/GenBank/DDBJ databases">
        <title>Rhizophora mucronata_Transcriptome.</title>
        <authorList>
            <person name="Meera S.P."/>
            <person name="Sreeshan A."/>
            <person name="Augustine A."/>
        </authorList>
    </citation>
    <scope>NUCLEOTIDE SEQUENCE</scope>
    <source>
        <tissue evidence="1">Leaf</tissue>
    </source>
</reference>
<name>A0A2P2ND47_RHIMU</name>